<comment type="similarity">
    <text evidence="2">Belongs to the ABC-2 integral membrane protein family.</text>
</comment>
<comment type="subcellular location">
    <subcellularLocation>
        <location evidence="1">Cell membrane</location>
        <topology evidence="1">Multi-pass membrane protein</topology>
    </subcellularLocation>
</comment>
<dbReference type="Proteomes" id="UP000722459">
    <property type="component" value="Unassembled WGS sequence"/>
</dbReference>
<gene>
    <name evidence="11" type="ORF">HON47_04140</name>
</gene>
<keyword evidence="4" id="KW-1003">Cell membrane</keyword>
<evidence type="ECO:0000256" key="8">
    <source>
        <dbReference type="SAM" id="Coils"/>
    </source>
</evidence>
<evidence type="ECO:0000259" key="10">
    <source>
        <dbReference type="PROSITE" id="PS51012"/>
    </source>
</evidence>
<feature type="transmembrane region" description="Helical" evidence="9">
    <location>
        <begin position="599"/>
        <end position="619"/>
    </location>
</feature>
<evidence type="ECO:0000313" key="12">
    <source>
        <dbReference type="Proteomes" id="UP000722459"/>
    </source>
</evidence>
<evidence type="ECO:0000256" key="1">
    <source>
        <dbReference type="ARBA" id="ARBA00004651"/>
    </source>
</evidence>
<protein>
    <submittedName>
        <fullName evidence="11">ABC transporter permease</fullName>
    </submittedName>
</protein>
<organism evidence="11 12">
    <name type="scientific">Candidatus Iainarchaeum sp</name>
    <dbReference type="NCBI Taxonomy" id="3101447"/>
    <lineage>
        <taxon>Archaea</taxon>
        <taxon>Candidatus Iainarchaeota</taxon>
        <taxon>Candidatus Iainarchaeia</taxon>
        <taxon>Candidatus Iainarchaeales</taxon>
        <taxon>Candidatus Iainarchaeaceae</taxon>
        <taxon>Candidatus Iainarchaeum</taxon>
    </lineage>
</organism>
<dbReference type="InterPro" id="IPR047817">
    <property type="entry name" value="ABC2_TM_bact-type"/>
</dbReference>
<dbReference type="InterPro" id="IPR013525">
    <property type="entry name" value="ABC2_TM"/>
</dbReference>
<dbReference type="GO" id="GO:0043190">
    <property type="term" value="C:ATP-binding cassette (ABC) transporter complex"/>
    <property type="evidence" value="ECO:0007669"/>
    <property type="project" value="InterPro"/>
</dbReference>
<accession>A0A8T5GG97</accession>
<feature type="domain" description="ABC transmembrane type-2" evidence="10">
    <location>
        <begin position="392"/>
        <end position="624"/>
    </location>
</feature>
<keyword evidence="3" id="KW-0813">Transport</keyword>
<dbReference type="InterPro" id="IPR051449">
    <property type="entry name" value="ABC-2_transporter_component"/>
</dbReference>
<feature type="transmembrane region" description="Helical" evidence="9">
    <location>
        <begin position="569"/>
        <end position="587"/>
    </location>
</feature>
<keyword evidence="6 9" id="KW-1133">Transmembrane helix</keyword>
<dbReference type="AlphaFoldDB" id="A0A8T5GG97"/>
<keyword evidence="7 9" id="KW-0472">Membrane</keyword>
<feature type="transmembrane region" description="Helical" evidence="9">
    <location>
        <begin position="542"/>
        <end position="563"/>
    </location>
</feature>
<evidence type="ECO:0000256" key="2">
    <source>
        <dbReference type="ARBA" id="ARBA00007783"/>
    </source>
</evidence>
<dbReference type="Pfam" id="PF12698">
    <property type="entry name" value="ABC2_membrane_3"/>
    <property type="match status" value="1"/>
</dbReference>
<dbReference type="PANTHER" id="PTHR30294">
    <property type="entry name" value="MEMBRANE COMPONENT OF ABC TRANSPORTER YHHJ-RELATED"/>
    <property type="match status" value="1"/>
</dbReference>
<evidence type="ECO:0000256" key="4">
    <source>
        <dbReference type="ARBA" id="ARBA00022475"/>
    </source>
</evidence>
<proteinExistence type="inferred from homology"/>
<feature type="transmembrane region" description="Helical" evidence="9">
    <location>
        <begin position="476"/>
        <end position="502"/>
    </location>
</feature>
<dbReference type="InterPro" id="IPR000412">
    <property type="entry name" value="ABC_2_transport"/>
</dbReference>
<dbReference type="Pfam" id="PF01061">
    <property type="entry name" value="ABC2_membrane"/>
    <property type="match status" value="1"/>
</dbReference>
<reference evidence="11" key="1">
    <citation type="journal article" date="2021" name="ISME J.">
        <title>Mercury methylation by metabolically versatile and cosmopolitan marine bacteria.</title>
        <authorList>
            <person name="Lin H."/>
            <person name="Ascher D.B."/>
            <person name="Myung Y."/>
            <person name="Lamborg C.H."/>
            <person name="Hallam S.J."/>
            <person name="Gionfriddo C.M."/>
            <person name="Holt K.E."/>
            <person name="Moreau J.W."/>
        </authorList>
    </citation>
    <scope>NUCLEOTIDE SEQUENCE</scope>
    <source>
        <strain evidence="11">SI075_bin30</strain>
    </source>
</reference>
<evidence type="ECO:0000256" key="9">
    <source>
        <dbReference type="SAM" id="Phobius"/>
    </source>
</evidence>
<evidence type="ECO:0000256" key="6">
    <source>
        <dbReference type="ARBA" id="ARBA00022989"/>
    </source>
</evidence>
<evidence type="ECO:0000256" key="5">
    <source>
        <dbReference type="ARBA" id="ARBA00022692"/>
    </source>
</evidence>
<keyword evidence="5 9" id="KW-0812">Transmembrane</keyword>
<sequence>MKLIEIIWKEISLVKSQKIAILLIVLLPFIAISLLVAAFTGTDMQQMGGINVGVVNELEFDANLIGQVAEMKEINLIEYLDENKMRSAIRRKEIIVGLKISGKGEYSQKKIDMIYDNSNLMSSKLFLELAKAIIQRVTVQTAQTQLSEVWITLTDLGKNLDDELNQISEFKKMLADAETDLDDLENKLSALDLDEIELIVADQKDNINSFDGELTSFENDVADFKTSFYAFKSDYEDLKTELDSYESTLETIPGEMSLAINSLDESITYLKNLEQSIPLNQDLSDTITSLEERKSQMQDWNNTISEVLVLINEIQDEESNLNTTITETESYFDEIDAAAIEVSSALSESSSDIDAVNEKLSVFKESISEVEELIFEARRSKSEIESKLNASDSLLSSFSNELIEFSKIDPKVLAKPVIFYEAGVFDVNPKGILTANATAIVLIMTCLLLTSMSVITERNQKSALRMGLSPTNKVTFVVGGVLGQLVIALVEAMIIFIVAAIGFGVDILPVFGELFIATILIALSFISIGLLVTFFTKNQSTAILLSLLVIVPLLFISGVIIPLDFMTPLIQVFSSFMPLTIANNLLIGVLVRGISLTEMLFEVGVLVSIIVAVIIITLLKKESY</sequence>
<comment type="caution">
    <text evidence="11">The sequence shown here is derived from an EMBL/GenBank/DDBJ whole genome shotgun (WGS) entry which is preliminary data.</text>
</comment>
<dbReference type="EMBL" id="JABJNZ010000057">
    <property type="protein sequence ID" value="MBT4870738.1"/>
    <property type="molecule type" value="Genomic_DNA"/>
</dbReference>
<dbReference type="SUPFAM" id="SSF57997">
    <property type="entry name" value="Tropomyosin"/>
    <property type="match status" value="1"/>
</dbReference>
<evidence type="ECO:0000256" key="3">
    <source>
        <dbReference type="ARBA" id="ARBA00022448"/>
    </source>
</evidence>
<dbReference type="PROSITE" id="PS51012">
    <property type="entry name" value="ABC_TM2"/>
    <property type="match status" value="1"/>
</dbReference>
<feature type="transmembrane region" description="Helical" evidence="9">
    <location>
        <begin position="20"/>
        <end position="39"/>
    </location>
</feature>
<dbReference type="PRINTS" id="PR00164">
    <property type="entry name" value="ABC2TRNSPORT"/>
</dbReference>
<feature type="transmembrane region" description="Helical" evidence="9">
    <location>
        <begin position="514"/>
        <end position="535"/>
    </location>
</feature>
<evidence type="ECO:0000256" key="7">
    <source>
        <dbReference type="ARBA" id="ARBA00023136"/>
    </source>
</evidence>
<feature type="coiled-coil region" evidence="8">
    <location>
        <begin position="160"/>
        <end position="194"/>
    </location>
</feature>
<dbReference type="GO" id="GO:0140359">
    <property type="term" value="F:ABC-type transporter activity"/>
    <property type="evidence" value="ECO:0007669"/>
    <property type="project" value="InterPro"/>
</dbReference>
<keyword evidence="8" id="KW-0175">Coiled coil</keyword>
<evidence type="ECO:0000313" key="11">
    <source>
        <dbReference type="EMBL" id="MBT4870738.1"/>
    </source>
</evidence>
<name>A0A8T5GG97_9ARCH</name>
<feature type="transmembrane region" description="Helical" evidence="9">
    <location>
        <begin position="437"/>
        <end position="455"/>
    </location>
</feature>
<dbReference type="PANTHER" id="PTHR30294:SF38">
    <property type="entry name" value="TRANSPORT PERMEASE PROTEIN"/>
    <property type="match status" value="1"/>
</dbReference>
<dbReference type="Gene3D" id="1.10.287.1490">
    <property type="match status" value="1"/>
</dbReference>